<dbReference type="Proteomes" id="UP001153050">
    <property type="component" value="Unassembled WGS sequence"/>
</dbReference>
<accession>A0ABN8K675</accession>
<gene>
    <name evidence="2" type="ORF">MES5069_490058</name>
</gene>
<protein>
    <submittedName>
        <fullName evidence="2">Uncharacterized protein</fullName>
    </submittedName>
</protein>
<evidence type="ECO:0000313" key="3">
    <source>
        <dbReference type="Proteomes" id="UP001153050"/>
    </source>
</evidence>
<keyword evidence="3" id="KW-1185">Reference proteome</keyword>
<feature type="compositionally biased region" description="Basic and acidic residues" evidence="1">
    <location>
        <begin position="56"/>
        <end position="69"/>
    </location>
</feature>
<reference evidence="2 3" key="1">
    <citation type="submission" date="2022-03" db="EMBL/GenBank/DDBJ databases">
        <authorList>
            <person name="Brunel B."/>
        </authorList>
    </citation>
    <scope>NUCLEOTIDE SEQUENCE [LARGE SCALE GENOMIC DNA]</scope>
    <source>
        <strain evidence="2">STM5069sample</strain>
    </source>
</reference>
<proteinExistence type="predicted"/>
<name>A0ABN8K675_9HYPH</name>
<feature type="region of interest" description="Disordered" evidence="1">
    <location>
        <begin position="42"/>
        <end position="69"/>
    </location>
</feature>
<evidence type="ECO:0000313" key="2">
    <source>
        <dbReference type="EMBL" id="CAH2405755.1"/>
    </source>
</evidence>
<evidence type="ECO:0000256" key="1">
    <source>
        <dbReference type="SAM" id="MobiDB-lite"/>
    </source>
</evidence>
<dbReference type="EMBL" id="CAKXZT010000145">
    <property type="protein sequence ID" value="CAH2405755.1"/>
    <property type="molecule type" value="Genomic_DNA"/>
</dbReference>
<comment type="caution">
    <text evidence="2">The sequence shown here is derived from an EMBL/GenBank/DDBJ whole genome shotgun (WGS) entry which is preliminary data.</text>
</comment>
<sequence>MALPPATNDLIHIASRPQLPALWHGAFEHFLIAISKGSKRQARRACNPNPSPIRTHPAEPFEIPRRLIG</sequence>
<organism evidence="2 3">
    <name type="scientific">Mesorhizobium escarrei</name>
    <dbReference type="NCBI Taxonomy" id="666018"/>
    <lineage>
        <taxon>Bacteria</taxon>
        <taxon>Pseudomonadati</taxon>
        <taxon>Pseudomonadota</taxon>
        <taxon>Alphaproteobacteria</taxon>
        <taxon>Hyphomicrobiales</taxon>
        <taxon>Phyllobacteriaceae</taxon>
        <taxon>Mesorhizobium</taxon>
    </lineage>
</organism>